<evidence type="ECO:0000256" key="1">
    <source>
        <dbReference type="SAM" id="Coils"/>
    </source>
</evidence>
<accession>A0AAD5VTG8</accession>
<dbReference type="CDD" id="cd00882">
    <property type="entry name" value="Ras_like_GTPase"/>
    <property type="match status" value="1"/>
</dbReference>
<keyword evidence="1" id="KW-0175">Coiled coil</keyword>
<evidence type="ECO:0000313" key="4">
    <source>
        <dbReference type="Proteomes" id="UP001213000"/>
    </source>
</evidence>
<proteinExistence type="predicted"/>
<feature type="domain" description="G" evidence="2">
    <location>
        <begin position="19"/>
        <end position="88"/>
    </location>
</feature>
<dbReference type="InterPro" id="IPR027417">
    <property type="entry name" value="P-loop_NTPase"/>
</dbReference>
<dbReference type="AlphaFoldDB" id="A0AAD5VTG8"/>
<sequence length="316" mass="35260">MPGTVINATKGVKKDDIIIAFMGPTGSGKSFFIDLLTGQPELRAGHSLASVTAGIEAVRMPIPTIPGRDIVLVDTPGFDDTTRSDMEILTMISDWLKNTYKQDVKLSGLIYLHRITDNRMAGSPHKNLRMFGELCGDLMMTQVVLVTTMWGKVAQDIGLAREKELKAQFWKNLIDRGSEADRLESDTFKGAWSVVNKVVERRLKKDASEIVLLQEELVDNGINLNETAAGKALYTDLQKRLAEQREAMASLLAQVQKSDDQHLIRQLRKEHERIEKEFKKTFEESKQLKLPSLKKIAAIFPGGKKTKAKPVKITGS</sequence>
<name>A0AAD5VTG8_9AGAR</name>
<dbReference type="GO" id="GO:0005525">
    <property type="term" value="F:GTP binding"/>
    <property type="evidence" value="ECO:0007669"/>
    <property type="project" value="InterPro"/>
</dbReference>
<dbReference type="EMBL" id="JANIEX010000410">
    <property type="protein sequence ID" value="KAJ3567471.1"/>
    <property type="molecule type" value="Genomic_DNA"/>
</dbReference>
<evidence type="ECO:0000313" key="3">
    <source>
        <dbReference type="EMBL" id="KAJ3567471.1"/>
    </source>
</evidence>
<dbReference type="Proteomes" id="UP001213000">
    <property type="component" value="Unassembled WGS sequence"/>
</dbReference>
<dbReference type="InterPro" id="IPR006073">
    <property type="entry name" value="GTP-bd"/>
</dbReference>
<dbReference type="SUPFAM" id="SSF52540">
    <property type="entry name" value="P-loop containing nucleoside triphosphate hydrolases"/>
    <property type="match status" value="1"/>
</dbReference>
<evidence type="ECO:0000259" key="2">
    <source>
        <dbReference type="Pfam" id="PF01926"/>
    </source>
</evidence>
<organism evidence="3 4">
    <name type="scientific">Leucocoprinus birnbaumii</name>
    <dbReference type="NCBI Taxonomy" id="56174"/>
    <lineage>
        <taxon>Eukaryota</taxon>
        <taxon>Fungi</taxon>
        <taxon>Dikarya</taxon>
        <taxon>Basidiomycota</taxon>
        <taxon>Agaricomycotina</taxon>
        <taxon>Agaricomycetes</taxon>
        <taxon>Agaricomycetidae</taxon>
        <taxon>Agaricales</taxon>
        <taxon>Agaricineae</taxon>
        <taxon>Agaricaceae</taxon>
        <taxon>Leucocoprinus</taxon>
    </lineage>
</organism>
<dbReference type="Gene3D" id="3.40.50.300">
    <property type="entry name" value="P-loop containing nucleotide triphosphate hydrolases"/>
    <property type="match status" value="1"/>
</dbReference>
<feature type="coiled-coil region" evidence="1">
    <location>
        <begin position="234"/>
        <end position="284"/>
    </location>
</feature>
<dbReference type="Pfam" id="PF01926">
    <property type="entry name" value="MMR_HSR1"/>
    <property type="match status" value="1"/>
</dbReference>
<keyword evidence="4" id="KW-1185">Reference proteome</keyword>
<reference evidence="3" key="1">
    <citation type="submission" date="2022-07" db="EMBL/GenBank/DDBJ databases">
        <title>Genome Sequence of Leucocoprinus birnbaumii.</title>
        <authorList>
            <person name="Buettner E."/>
        </authorList>
    </citation>
    <scope>NUCLEOTIDE SEQUENCE</scope>
    <source>
        <strain evidence="3">VT141</strain>
    </source>
</reference>
<protein>
    <recommendedName>
        <fullName evidence="2">G domain-containing protein</fullName>
    </recommendedName>
</protein>
<comment type="caution">
    <text evidence="3">The sequence shown here is derived from an EMBL/GenBank/DDBJ whole genome shotgun (WGS) entry which is preliminary data.</text>
</comment>
<gene>
    <name evidence="3" type="ORF">NP233_g6348</name>
</gene>